<dbReference type="SUPFAM" id="SSF48065">
    <property type="entry name" value="DBL homology domain (DH-domain)"/>
    <property type="match status" value="1"/>
</dbReference>
<feature type="coiled-coil region" evidence="1">
    <location>
        <begin position="116"/>
        <end position="143"/>
    </location>
</feature>
<keyword evidence="3" id="KW-1185">Reference proteome</keyword>
<reference evidence="2 3" key="1">
    <citation type="submission" date="2016-11" db="EMBL/GenBank/DDBJ databases">
        <title>The macronuclear genome of Stentor coeruleus: a giant cell with tiny introns.</title>
        <authorList>
            <person name="Slabodnick M."/>
            <person name="Ruby J.G."/>
            <person name="Reiff S.B."/>
            <person name="Swart E.C."/>
            <person name="Gosai S."/>
            <person name="Prabakaran S."/>
            <person name="Witkowska E."/>
            <person name="Larue G.E."/>
            <person name="Fisher S."/>
            <person name="Freeman R.M."/>
            <person name="Gunawardena J."/>
            <person name="Chu W."/>
            <person name="Stover N.A."/>
            <person name="Gregory B.D."/>
            <person name="Nowacki M."/>
            <person name="Derisi J."/>
            <person name="Roy S.W."/>
            <person name="Marshall W.F."/>
            <person name="Sood P."/>
        </authorList>
    </citation>
    <scope>NUCLEOTIDE SEQUENCE [LARGE SCALE GENOMIC DNA]</scope>
    <source>
        <strain evidence="2">WM001</strain>
    </source>
</reference>
<dbReference type="Proteomes" id="UP000187209">
    <property type="component" value="Unassembled WGS sequence"/>
</dbReference>
<evidence type="ECO:0008006" key="4">
    <source>
        <dbReference type="Google" id="ProtNLM"/>
    </source>
</evidence>
<evidence type="ECO:0000256" key="1">
    <source>
        <dbReference type="SAM" id="Coils"/>
    </source>
</evidence>
<evidence type="ECO:0000313" key="3">
    <source>
        <dbReference type="Proteomes" id="UP000187209"/>
    </source>
</evidence>
<gene>
    <name evidence="2" type="ORF">SteCoe_5159</name>
</gene>
<dbReference type="AlphaFoldDB" id="A0A1R2CT23"/>
<evidence type="ECO:0000313" key="2">
    <source>
        <dbReference type="EMBL" id="OMJ92169.1"/>
    </source>
</evidence>
<name>A0A1R2CT23_9CILI</name>
<keyword evidence="1" id="KW-0175">Coiled coil</keyword>
<organism evidence="2 3">
    <name type="scientific">Stentor coeruleus</name>
    <dbReference type="NCBI Taxonomy" id="5963"/>
    <lineage>
        <taxon>Eukaryota</taxon>
        <taxon>Sar</taxon>
        <taxon>Alveolata</taxon>
        <taxon>Ciliophora</taxon>
        <taxon>Postciliodesmatophora</taxon>
        <taxon>Heterotrichea</taxon>
        <taxon>Heterotrichida</taxon>
        <taxon>Stentoridae</taxon>
        <taxon>Stentor</taxon>
    </lineage>
</organism>
<dbReference type="EMBL" id="MPUH01000067">
    <property type="protein sequence ID" value="OMJ92169.1"/>
    <property type="molecule type" value="Genomic_DNA"/>
</dbReference>
<dbReference type="InterPro" id="IPR035899">
    <property type="entry name" value="DBL_dom_sf"/>
</dbReference>
<accession>A0A1R2CT23</accession>
<protein>
    <recommendedName>
        <fullName evidence="4">Translin-associated factor X-interacting protein 1 N-terminal domain-containing protein</fullName>
    </recommendedName>
</protein>
<comment type="caution">
    <text evidence="2">The sequence shown here is derived from an EMBL/GenBank/DDBJ whole genome shotgun (WGS) entry which is preliminary data.</text>
</comment>
<feature type="coiled-coil region" evidence="1">
    <location>
        <begin position="179"/>
        <end position="220"/>
    </location>
</feature>
<proteinExistence type="predicted"/>
<sequence length="288" mass="33673">MKKSKSPDIFLNKLKPRIKNSAYSHISFPSFPAQVQATNLNSSLQKKRISSIGKNQSSKALKKKKSEFFKSSFNKSPSSHLIITHTRDDLSDISQSSYRLRRDSFIKVDELCKKIEKIQSNELDDLKINIEEKQKREKFHIAEELFDEIITKDNEFGKYLKVVKKCYEEHLQEKIEKVIFEKEIEKEELMMNLNVIEQENEDLQRSLEKISKENLELSKDIDICEGHCIKLQQKLSKVYDVSLDNVPNDPETWKNLVLENQFYSDLCKSLKKELEGYRQGKGSTAKIM</sequence>